<dbReference type="Proteomes" id="UP000467193">
    <property type="component" value="Chromosome"/>
</dbReference>
<name>A0A7I7QLG5_9MYCO</name>
<sequence length="84" mass="8839">MTDHSAVYRVRRELARLDDPDTASEVPPHVTDRIAAALISAPRPTRPSRGRRVLGLAALVVGASIATVAARGRTNGVRRSAGTG</sequence>
<accession>A0A7I7QLG5</accession>
<keyword evidence="1" id="KW-1133">Transmembrane helix</keyword>
<proteinExistence type="predicted"/>
<evidence type="ECO:0000313" key="3">
    <source>
        <dbReference type="Proteomes" id="UP000467193"/>
    </source>
</evidence>
<dbReference type="EMBL" id="AP022588">
    <property type="protein sequence ID" value="BBY27188.1"/>
    <property type="molecule type" value="Genomic_DNA"/>
</dbReference>
<feature type="transmembrane region" description="Helical" evidence="1">
    <location>
        <begin position="53"/>
        <end position="70"/>
    </location>
</feature>
<keyword evidence="1" id="KW-0472">Membrane</keyword>
<evidence type="ECO:0000256" key="1">
    <source>
        <dbReference type="SAM" id="Phobius"/>
    </source>
</evidence>
<dbReference type="AlphaFoldDB" id="A0A7I7QLG5"/>
<keyword evidence="3" id="KW-1185">Reference proteome</keyword>
<keyword evidence="1" id="KW-0812">Transmembrane</keyword>
<gene>
    <name evidence="2" type="ORF">MSEDJ_12840</name>
</gene>
<organism evidence="2 3">
    <name type="scientific">Mycolicibacterium sediminis</name>
    <dbReference type="NCBI Taxonomy" id="1286180"/>
    <lineage>
        <taxon>Bacteria</taxon>
        <taxon>Bacillati</taxon>
        <taxon>Actinomycetota</taxon>
        <taxon>Actinomycetes</taxon>
        <taxon>Mycobacteriales</taxon>
        <taxon>Mycobacteriaceae</taxon>
        <taxon>Mycolicibacterium</taxon>
    </lineage>
</organism>
<reference evidence="2 3" key="1">
    <citation type="journal article" date="2019" name="Emerg. Microbes Infect.">
        <title>Comprehensive subspecies identification of 175 nontuberculous mycobacteria species based on 7547 genomic profiles.</title>
        <authorList>
            <person name="Matsumoto Y."/>
            <person name="Kinjo T."/>
            <person name="Motooka D."/>
            <person name="Nabeya D."/>
            <person name="Jung N."/>
            <person name="Uechi K."/>
            <person name="Horii T."/>
            <person name="Iida T."/>
            <person name="Fujita J."/>
            <person name="Nakamura S."/>
        </authorList>
    </citation>
    <scope>NUCLEOTIDE SEQUENCE [LARGE SCALE GENOMIC DNA]</scope>
    <source>
        <strain evidence="2 3">JCM 17899</strain>
    </source>
</reference>
<evidence type="ECO:0000313" key="2">
    <source>
        <dbReference type="EMBL" id="BBY27188.1"/>
    </source>
</evidence>
<protein>
    <submittedName>
        <fullName evidence="2">Uncharacterized protein</fullName>
    </submittedName>
</protein>
<dbReference type="KEGG" id="msei:MSEDJ_12840"/>
<dbReference type="RefSeq" id="WP_163796100.1">
    <property type="nucleotide sequence ID" value="NZ_AP022588.1"/>
</dbReference>